<name>A0A060WB88_ONCMY</name>
<sequence>MGSKRRRATFPSSSVSGRDFEDGQPSSSASSVGRKRRRTSNIPTVDPESTGLLPHCDTSH</sequence>
<reference evidence="2" key="2">
    <citation type="submission" date="2014-03" db="EMBL/GenBank/DDBJ databases">
        <authorList>
            <person name="Genoscope - CEA"/>
        </authorList>
    </citation>
    <scope>NUCLEOTIDE SEQUENCE</scope>
</reference>
<dbReference type="PaxDb" id="8022-A0A060WB88"/>
<accession>A0A060WB88</accession>
<evidence type="ECO:0000313" key="3">
    <source>
        <dbReference type="Proteomes" id="UP000193380"/>
    </source>
</evidence>
<feature type="region of interest" description="Disordered" evidence="1">
    <location>
        <begin position="1"/>
        <end position="60"/>
    </location>
</feature>
<dbReference type="EMBL" id="FR904464">
    <property type="protein sequence ID" value="CDQ64231.1"/>
    <property type="molecule type" value="Genomic_DNA"/>
</dbReference>
<organism evidence="2 3">
    <name type="scientific">Oncorhynchus mykiss</name>
    <name type="common">Rainbow trout</name>
    <name type="synonym">Salmo gairdneri</name>
    <dbReference type="NCBI Taxonomy" id="8022"/>
    <lineage>
        <taxon>Eukaryota</taxon>
        <taxon>Metazoa</taxon>
        <taxon>Chordata</taxon>
        <taxon>Craniata</taxon>
        <taxon>Vertebrata</taxon>
        <taxon>Euteleostomi</taxon>
        <taxon>Actinopterygii</taxon>
        <taxon>Neopterygii</taxon>
        <taxon>Teleostei</taxon>
        <taxon>Protacanthopterygii</taxon>
        <taxon>Salmoniformes</taxon>
        <taxon>Salmonidae</taxon>
        <taxon>Salmoninae</taxon>
        <taxon>Oncorhynchus</taxon>
    </lineage>
</organism>
<dbReference type="STRING" id="8022.A0A060WB88"/>
<dbReference type="AlphaFoldDB" id="A0A060WB88"/>
<reference evidence="2" key="1">
    <citation type="journal article" date="2014" name="Nat. Commun.">
        <title>The rainbow trout genome provides novel insights into evolution after whole-genome duplication in vertebrates.</title>
        <authorList>
            <person name="Berthelot C."/>
            <person name="Brunet F."/>
            <person name="Chalopin D."/>
            <person name="Juanchich A."/>
            <person name="Bernard M."/>
            <person name="Noel B."/>
            <person name="Bento P."/>
            <person name="Da Silva C."/>
            <person name="Labadie K."/>
            <person name="Alberti A."/>
            <person name="Aury J.M."/>
            <person name="Louis A."/>
            <person name="Dehais P."/>
            <person name="Bardou P."/>
            <person name="Montfort J."/>
            <person name="Klopp C."/>
            <person name="Cabau C."/>
            <person name="Gaspin C."/>
            <person name="Thorgaard G.H."/>
            <person name="Boussaha M."/>
            <person name="Quillet E."/>
            <person name="Guyomard R."/>
            <person name="Galiana D."/>
            <person name="Bobe J."/>
            <person name="Volff J.N."/>
            <person name="Genet C."/>
            <person name="Wincker P."/>
            <person name="Jaillon O."/>
            <person name="Roest Crollius H."/>
            <person name="Guiguen Y."/>
        </authorList>
    </citation>
    <scope>NUCLEOTIDE SEQUENCE [LARGE SCALE GENOMIC DNA]</scope>
</reference>
<evidence type="ECO:0000256" key="1">
    <source>
        <dbReference type="SAM" id="MobiDB-lite"/>
    </source>
</evidence>
<dbReference type="Proteomes" id="UP000193380">
    <property type="component" value="Unassembled WGS sequence"/>
</dbReference>
<proteinExistence type="predicted"/>
<evidence type="ECO:0000313" key="2">
    <source>
        <dbReference type="EMBL" id="CDQ64231.1"/>
    </source>
</evidence>
<protein>
    <submittedName>
        <fullName evidence="2">Uncharacterized protein</fullName>
    </submittedName>
</protein>
<gene>
    <name evidence="2" type="ORF">GSONMT00070661001</name>
</gene>